<evidence type="ECO:0000256" key="2">
    <source>
        <dbReference type="ARBA" id="ARBA00022737"/>
    </source>
</evidence>
<dbReference type="PANTHER" id="PTHR11364:SF27">
    <property type="entry name" value="SULFURTRANSFERASE"/>
    <property type="match status" value="1"/>
</dbReference>
<feature type="domain" description="Rhodanese" evidence="4">
    <location>
        <begin position="162"/>
        <end position="276"/>
    </location>
</feature>
<keyword evidence="1 5" id="KW-0808">Transferase</keyword>
<dbReference type="SUPFAM" id="SSF52821">
    <property type="entry name" value="Rhodanese/Cell cycle control phosphatase"/>
    <property type="match status" value="2"/>
</dbReference>
<feature type="compositionally biased region" description="Low complexity" evidence="3">
    <location>
        <begin position="131"/>
        <end position="140"/>
    </location>
</feature>
<dbReference type="CDD" id="cd01449">
    <property type="entry name" value="TST_Repeat_2"/>
    <property type="match status" value="1"/>
</dbReference>
<name>A0ABZ2D135_9SPHN</name>
<sequence>MDILVSTGWLAENLGTVTVLDASKHLPAAGRDARAEFAQGHIPGARFLDLATLQDETSPVPAAVPRAGQFAERLAALGIEDGSRVVLYDDSALRSAARAWFVFRLFGWSDVAILDGGLARWRAEGRALETGDAPPARAPQGPAPRPDPARIRTKAEMLANLRERREQVVDARDAARFTGEAEDAVHGLPGGHIPGARHLHYRALLNDDGTFKSANELRAAFAAAGIDLDRPVTTTCGSGVTAAVVLFALELLGKADIALYDGSWSEWGADPDTPKEAGAVA</sequence>
<evidence type="ECO:0000313" key="5">
    <source>
        <dbReference type="EMBL" id="WWA46062.1"/>
    </source>
</evidence>
<evidence type="ECO:0000256" key="1">
    <source>
        <dbReference type="ARBA" id="ARBA00022679"/>
    </source>
</evidence>
<proteinExistence type="predicted"/>
<dbReference type="Proteomes" id="UP001335183">
    <property type="component" value="Chromosome"/>
</dbReference>
<dbReference type="InterPro" id="IPR036873">
    <property type="entry name" value="Rhodanese-like_dom_sf"/>
</dbReference>
<organism evidence="5 6">
    <name type="scientific">Pelagerythrobacter marensis</name>
    <dbReference type="NCBI Taxonomy" id="543877"/>
    <lineage>
        <taxon>Bacteria</taxon>
        <taxon>Pseudomonadati</taxon>
        <taxon>Pseudomonadota</taxon>
        <taxon>Alphaproteobacteria</taxon>
        <taxon>Sphingomonadales</taxon>
        <taxon>Erythrobacteraceae</taxon>
        <taxon>Pelagerythrobacter</taxon>
    </lineage>
</organism>
<feature type="domain" description="Rhodanese" evidence="4">
    <location>
        <begin position="13"/>
        <end position="130"/>
    </location>
</feature>
<dbReference type="EMBL" id="CP144918">
    <property type="protein sequence ID" value="WWA46062.1"/>
    <property type="molecule type" value="Genomic_DNA"/>
</dbReference>
<protein>
    <submittedName>
        <fullName evidence="5">Sulfurtransferase</fullName>
        <ecNumber evidence="5">2.8.1.-</ecNumber>
    </submittedName>
</protein>
<reference evidence="5 6" key="1">
    <citation type="submission" date="2024-02" db="EMBL/GenBank/DDBJ databases">
        <title>The whole genome sequence of five bacterial samples isolated from Abu Dhabi Sabkha-shore region.</title>
        <authorList>
            <person name="Sudalaimuthuasari N."/>
            <person name="Sarfraz B."/>
            <person name="Tuyisabe J.D."/>
            <person name="Mugisha Ntwali L.D.M."/>
            <person name="Ali A.I.A.A."/>
            <person name="Almansoori S.Z.A."/>
            <person name="Alajami H.S.A."/>
            <person name="Almeqbaali A.A.S."/>
            <person name="Kundu B."/>
            <person name="Saeed E.E."/>
            <person name="Sukumarinath V."/>
            <person name="Mishra A.K."/>
            <person name="Hazzouri K.M."/>
            <person name="Almaskari R."/>
            <person name="Sharma A.K."/>
            <person name="Amiri K.M.A."/>
        </authorList>
    </citation>
    <scope>NUCLEOTIDE SEQUENCE [LARGE SCALE GENOMIC DNA]</scope>
    <source>
        <strain evidence="6">kcgeb_sd</strain>
    </source>
</reference>
<evidence type="ECO:0000256" key="3">
    <source>
        <dbReference type="SAM" id="MobiDB-lite"/>
    </source>
</evidence>
<accession>A0ABZ2D135</accession>
<dbReference type="CDD" id="cd01448">
    <property type="entry name" value="TST_Repeat_1"/>
    <property type="match status" value="1"/>
</dbReference>
<gene>
    <name evidence="5" type="ORF">V5F89_07120</name>
</gene>
<evidence type="ECO:0000313" key="6">
    <source>
        <dbReference type="Proteomes" id="UP001335183"/>
    </source>
</evidence>
<dbReference type="SMART" id="SM00450">
    <property type="entry name" value="RHOD"/>
    <property type="match status" value="2"/>
</dbReference>
<dbReference type="GO" id="GO:0016740">
    <property type="term" value="F:transferase activity"/>
    <property type="evidence" value="ECO:0007669"/>
    <property type="project" value="UniProtKB-KW"/>
</dbReference>
<feature type="region of interest" description="Disordered" evidence="3">
    <location>
        <begin position="130"/>
        <end position="149"/>
    </location>
</feature>
<dbReference type="Gene3D" id="3.40.250.10">
    <property type="entry name" value="Rhodanese-like domain"/>
    <property type="match status" value="2"/>
</dbReference>
<dbReference type="RefSeq" id="WP_338444973.1">
    <property type="nucleotide sequence ID" value="NZ_CP144918.1"/>
</dbReference>
<dbReference type="PROSITE" id="PS50206">
    <property type="entry name" value="RHODANESE_3"/>
    <property type="match status" value="2"/>
</dbReference>
<dbReference type="PANTHER" id="PTHR11364">
    <property type="entry name" value="THIOSULFATE SULFERTANSFERASE"/>
    <property type="match status" value="1"/>
</dbReference>
<dbReference type="InterPro" id="IPR001763">
    <property type="entry name" value="Rhodanese-like_dom"/>
</dbReference>
<dbReference type="PROSITE" id="PS00380">
    <property type="entry name" value="RHODANESE_1"/>
    <property type="match status" value="1"/>
</dbReference>
<dbReference type="Pfam" id="PF00581">
    <property type="entry name" value="Rhodanese"/>
    <property type="match status" value="2"/>
</dbReference>
<keyword evidence="6" id="KW-1185">Reference proteome</keyword>
<dbReference type="InterPro" id="IPR045078">
    <property type="entry name" value="TST/MPST-like"/>
</dbReference>
<evidence type="ECO:0000259" key="4">
    <source>
        <dbReference type="PROSITE" id="PS50206"/>
    </source>
</evidence>
<dbReference type="EC" id="2.8.1.-" evidence="5"/>
<keyword evidence="2" id="KW-0677">Repeat</keyword>
<dbReference type="InterPro" id="IPR001307">
    <property type="entry name" value="Thiosulphate_STrfase_CS"/>
</dbReference>